<keyword evidence="8" id="KW-1185">Reference proteome</keyword>
<name>A0A8H9HDS9_9ACTN</name>
<evidence type="ECO:0000313" key="8">
    <source>
        <dbReference type="Proteomes" id="UP000480804"/>
    </source>
</evidence>
<dbReference type="EMBL" id="BLLO01000008">
    <property type="protein sequence ID" value="GFH75718.1"/>
    <property type="molecule type" value="Genomic_DNA"/>
</dbReference>
<dbReference type="PANTHER" id="PTHR30055:SF148">
    <property type="entry name" value="TETR-FAMILY TRANSCRIPTIONAL REGULATOR"/>
    <property type="match status" value="1"/>
</dbReference>
<dbReference type="Pfam" id="PF16859">
    <property type="entry name" value="TetR_C_11"/>
    <property type="match status" value="1"/>
</dbReference>
<gene>
    <name evidence="7" type="ORF">GCM10010227_10530</name>
    <name evidence="6" type="ORF">Sgou_03880</name>
</gene>
<proteinExistence type="predicted"/>
<dbReference type="InterPro" id="IPR009057">
    <property type="entry name" value="Homeodomain-like_sf"/>
</dbReference>
<dbReference type="Pfam" id="PF00440">
    <property type="entry name" value="TetR_N"/>
    <property type="match status" value="1"/>
</dbReference>
<evidence type="ECO:0000256" key="2">
    <source>
        <dbReference type="ARBA" id="ARBA00023125"/>
    </source>
</evidence>
<dbReference type="InterPro" id="IPR001647">
    <property type="entry name" value="HTH_TetR"/>
</dbReference>
<dbReference type="Gene3D" id="1.10.357.10">
    <property type="entry name" value="Tetracycline Repressor, domain 2"/>
    <property type="match status" value="1"/>
</dbReference>
<dbReference type="InterPro" id="IPR036271">
    <property type="entry name" value="Tet_transcr_reg_TetR-rel_C_sf"/>
</dbReference>
<evidence type="ECO:0000256" key="4">
    <source>
        <dbReference type="PROSITE-ProRule" id="PRU00335"/>
    </source>
</evidence>
<accession>A0A8H9HDS9</accession>
<dbReference type="Proteomes" id="UP000660975">
    <property type="component" value="Unassembled WGS sequence"/>
</dbReference>
<dbReference type="SUPFAM" id="SSF46689">
    <property type="entry name" value="Homeodomain-like"/>
    <property type="match status" value="1"/>
</dbReference>
<dbReference type="InterPro" id="IPR050109">
    <property type="entry name" value="HTH-type_TetR-like_transc_reg"/>
</dbReference>
<evidence type="ECO:0000259" key="5">
    <source>
        <dbReference type="PROSITE" id="PS50977"/>
    </source>
</evidence>
<dbReference type="Proteomes" id="UP000480804">
    <property type="component" value="Unassembled WGS sequence"/>
</dbReference>
<keyword evidence="3" id="KW-0804">Transcription</keyword>
<dbReference type="PRINTS" id="PR00455">
    <property type="entry name" value="HTHTETR"/>
</dbReference>
<feature type="domain" description="HTH tetR-type" evidence="5">
    <location>
        <begin position="29"/>
        <end position="89"/>
    </location>
</feature>
<organism evidence="7 9">
    <name type="scientific">Streptomyces gougerotii</name>
    <dbReference type="NCBI Taxonomy" id="53448"/>
    <lineage>
        <taxon>Bacteria</taxon>
        <taxon>Bacillati</taxon>
        <taxon>Actinomycetota</taxon>
        <taxon>Actinomycetes</taxon>
        <taxon>Kitasatosporales</taxon>
        <taxon>Streptomycetaceae</taxon>
        <taxon>Streptomyces</taxon>
        <taxon>Streptomyces diastaticus group</taxon>
    </lineage>
</organism>
<evidence type="ECO:0000256" key="3">
    <source>
        <dbReference type="ARBA" id="ARBA00023163"/>
    </source>
</evidence>
<reference evidence="7" key="1">
    <citation type="journal article" date="2014" name="Int. J. Syst. Evol. Microbiol.">
        <title>Complete genome sequence of Corynebacterium casei LMG S-19264T (=DSM 44701T), isolated from a smear-ripened cheese.</title>
        <authorList>
            <consortium name="US DOE Joint Genome Institute (JGI-PGF)"/>
            <person name="Walter F."/>
            <person name="Albersmeier A."/>
            <person name="Kalinowski J."/>
            <person name="Ruckert C."/>
        </authorList>
    </citation>
    <scope>NUCLEOTIDE SEQUENCE</scope>
    <source>
        <strain evidence="7">JCM 4136</strain>
    </source>
</reference>
<dbReference type="AlphaFoldDB" id="A0A8H9HDS9"/>
<dbReference type="GO" id="GO:0000976">
    <property type="term" value="F:transcription cis-regulatory region binding"/>
    <property type="evidence" value="ECO:0007669"/>
    <property type="project" value="TreeGrafter"/>
</dbReference>
<evidence type="ECO:0000313" key="9">
    <source>
        <dbReference type="Proteomes" id="UP000660975"/>
    </source>
</evidence>
<dbReference type="GO" id="GO:0003700">
    <property type="term" value="F:DNA-binding transcription factor activity"/>
    <property type="evidence" value="ECO:0007669"/>
    <property type="project" value="TreeGrafter"/>
</dbReference>
<sequence>MRFVPAATLAGMSEKAAPTTTPDASRRSDRSRRAIYESALALVSETGYAKLTIEAIAARAGVGKQTIYRWWPSKGDVVLEAFLDLVQRSAVPPEAGQGASALPDTGDLAADLKLVLRATVDELNEPSYAGPARALAAEGILNPQLGARFLEQALAPGLRLYATRLATARENGEIRAETDVAIATDLLVAPLTYRWLLGTGPLDHTYADALVDQVLGGLRKG</sequence>
<feature type="DNA-binding region" description="H-T-H motif" evidence="4">
    <location>
        <begin position="52"/>
        <end position="71"/>
    </location>
</feature>
<keyword evidence="1" id="KW-0805">Transcription regulation</keyword>
<reference evidence="7" key="3">
    <citation type="submission" date="2020-09" db="EMBL/GenBank/DDBJ databases">
        <authorList>
            <person name="Sun Q."/>
            <person name="Ohkuma M."/>
        </authorList>
    </citation>
    <scope>NUCLEOTIDE SEQUENCE</scope>
    <source>
        <strain evidence="7">JCM 4136</strain>
    </source>
</reference>
<reference evidence="6 8" key="2">
    <citation type="submission" date="2020-02" db="EMBL/GenBank/DDBJ databases">
        <title>Whole genome shotgun sequence of Streptomyces gougerotii NBRC 13043.</title>
        <authorList>
            <person name="Ichikawa N."/>
            <person name="Komaki H."/>
            <person name="Tamura T."/>
        </authorList>
    </citation>
    <scope>NUCLEOTIDE SEQUENCE [LARGE SCALE GENOMIC DNA]</scope>
    <source>
        <strain evidence="6 8">NBRC 13043</strain>
    </source>
</reference>
<dbReference type="EMBL" id="BMSC01000002">
    <property type="protein sequence ID" value="GGU59104.1"/>
    <property type="molecule type" value="Genomic_DNA"/>
</dbReference>
<keyword evidence="2 4" id="KW-0238">DNA-binding</keyword>
<evidence type="ECO:0000313" key="6">
    <source>
        <dbReference type="EMBL" id="GFH75718.1"/>
    </source>
</evidence>
<evidence type="ECO:0000256" key="1">
    <source>
        <dbReference type="ARBA" id="ARBA00023015"/>
    </source>
</evidence>
<dbReference type="PANTHER" id="PTHR30055">
    <property type="entry name" value="HTH-TYPE TRANSCRIPTIONAL REGULATOR RUTR"/>
    <property type="match status" value="1"/>
</dbReference>
<comment type="caution">
    <text evidence="7">The sequence shown here is derived from an EMBL/GenBank/DDBJ whole genome shotgun (WGS) entry which is preliminary data.</text>
</comment>
<dbReference type="Gene3D" id="1.10.10.60">
    <property type="entry name" value="Homeodomain-like"/>
    <property type="match status" value="1"/>
</dbReference>
<dbReference type="InterPro" id="IPR011075">
    <property type="entry name" value="TetR_C"/>
</dbReference>
<dbReference type="SUPFAM" id="SSF48498">
    <property type="entry name" value="Tetracyclin repressor-like, C-terminal domain"/>
    <property type="match status" value="1"/>
</dbReference>
<dbReference type="PROSITE" id="PS50977">
    <property type="entry name" value="HTH_TETR_2"/>
    <property type="match status" value="1"/>
</dbReference>
<protein>
    <submittedName>
        <fullName evidence="7">TetR family transcriptional regulator</fullName>
    </submittedName>
</protein>
<evidence type="ECO:0000313" key="7">
    <source>
        <dbReference type="EMBL" id="GGU59104.1"/>
    </source>
</evidence>